<proteinExistence type="predicted"/>
<dbReference type="Proteomes" id="UP000238164">
    <property type="component" value="Chromosome 1"/>
</dbReference>
<organism evidence="1 2">
    <name type="scientific">Micropruina glycogenica</name>
    <dbReference type="NCBI Taxonomy" id="75385"/>
    <lineage>
        <taxon>Bacteria</taxon>
        <taxon>Bacillati</taxon>
        <taxon>Actinomycetota</taxon>
        <taxon>Actinomycetes</taxon>
        <taxon>Propionibacteriales</taxon>
        <taxon>Nocardioidaceae</taxon>
        <taxon>Micropruina</taxon>
    </lineage>
</organism>
<dbReference type="Pfam" id="PF14462">
    <property type="entry name" value="Prok-E2_E"/>
    <property type="match status" value="1"/>
</dbReference>
<gene>
    <name evidence="1" type="ORF">MPLG2_3163</name>
</gene>
<name>A0A2N9JKU0_9ACTN</name>
<dbReference type="RefSeq" id="WP_105186752.1">
    <property type="nucleotide sequence ID" value="NZ_BAAAGO010000044.1"/>
</dbReference>
<sequence length="127" mass="14087">MKLPEPDREFLDRSGINYRVFDDGTGMLNVELIGFPLPLGLNADVACVLFRLSASYPDTPPDMWWIIPHLAPVGGGGIPATEVIETHDGRSWQRWSRHLDPTAWRSGIDGLESYVRLLRTELGSAAA</sequence>
<evidence type="ECO:0000313" key="2">
    <source>
        <dbReference type="Proteomes" id="UP000238164"/>
    </source>
</evidence>
<protein>
    <recommendedName>
        <fullName evidence="3">E2 family protein E</fullName>
    </recommendedName>
</protein>
<dbReference type="KEGG" id="mgg:MPLG2_3163"/>
<dbReference type="AlphaFoldDB" id="A0A2N9JKU0"/>
<keyword evidence="2" id="KW-1185">Reference proteome</keyword>
<evidence type="ECO:0000313" key="1">
    <source>
        <dbReference type="EMBL" id="SPD88193.1"/>
    </source>
</evidence>
<evidence type="ECO:0008006" key="3">
    <source>
        <dbReference type="Google" id="ProtNLM"/>
    </source>
</evidence>
<dbReference type="InterPro" id="IPR025701">
    <property type="entry name" value="UBQ-conjugat_E2_E"/>
</dbReference>
<dbReference type="OrthoDB" id="256126at2"/>
<reference evidence="1 2" key="1">
    <citation type="submission" date="2018-02" db="EMBL/GenBank/DDBJ databases">
        <authorList>
            <person name="Cohen D.B."/>
            <person name="Kent A.D."/>
        </authorList>
    </citation>
    <scope>NUCLEOTIDE SEQUENCE [LARGE SCALE GENOMIC DNA]</scope>
    <source>
        <strain evidence="1">1</strain>
    </source>
</reference>
<accession>A0A2N9JKU0</accession>
<dbReference type="EMBL" id="LT985188">
    <property type="protein sequence ID" value="SPD88193.1"/>
    <property type="molecule type" value="Genomic_DNA"/>
</dbReference>